<dbReference type="EMBL" id="AP035768">
    <property type="protein sequence ID" value="BFO18176.1"/>
    <property type="molecule type" value="Genomic_DNA"/>
</dbReference>
<evidence type="ECO:0000313" key="1">
    <source>
        <dbReference type="EMBL" id="BFO18176.1"/>
    </source>
</evidence>
<organism evidence="1">
    <name type="scientific">Streptomyces haneummycinicus</name>
    <dbReference type="NCBI Taxonomy" id="3074435"/>
    <lineage>
        <taxon>Bacteria</taxon>
        <taxon>Bacillati</taxon>
        <taxon>Actinomycetota</taxon>
        <taxon>Actinomycetes</taxon>
        <taxon>Kitasatosporales</taxon>
        <taxon>Streptomycetaceae</taxon>
        <taxon>Streptomyces</taxon>
    </lineage>
</organism>
<accession>A0AAT9HKY9</accession>
<proteinExistence type="predicted"/>
<protein>
    <submittedName>
        <fullName evidence="1">Uncharacterized protein</fullName>
    </submittedName>
</protein>
<dbReference type="AlphaFoldDB" id="A0AAT9HKY9"/>
<gene>
    <name evidence="1" type="ORF">SHKM778_45640</name>
</gene>
<reference evidence="1" key="1">
    <citation type="submission" date="2024-06" db="EMBL/GenBank/DDBJ databases">
        <authorList>
            <consortium name="consrtm"/>
            <person name="Uemura M."/>
            <person name="Terahara T."/>
        </authorList>
    </citation>
    <scope>NUCLEOTIDE SEQUENCE</scope>
    <source>
        <strain evidence="1">KM77-8</strain>
    </source>
</reference>
<sequence>MPQAIHVQTVAGQVWVAAGRSATYEPDGPFHLCTDDVLVIFDTDVAERAGLRA</sequence>
<name>A0AAT9HKY9_9ACTN</name>
<reference evidence="1" key="2">
    <citation type="submission" date="2024-07" db="EMBL/GenBank/DDBJ databases">
        <title>Streptomyces haneummycinica sp. nov., a new antibiotic-producing actinobacterium isolated from marine sediment.</title>
        <authorList>
            <person name="Uemura M."/>
            <person name="Hamada M."/>
            <person name="Hirano S."/>
            <person name="Kobayashi K."/>
            <person name="Ohshiro T."/>
            <person name="Kobayashi T."/>
            <person name="Terahara T."/>
        </authorList>
    </citation>
    <scope>NUCLEOTIDE SEQUENCE</scope>
    <source>
        <strain evidence="1">KM77-8</strain>
    </source>
</reference>